<feature type="compositionally biased region" description="Basic residues" evidence="1">
    <location>
        <begin position="1"/>
        <end position="11"/>
    </location>
</feature>
<evidence type="ECO:0000313" key="2">
    <source>
        <dbReference type="EMBL" id="GIZ00846.1"/>
    </source>
</evidence>
<gene>
    <name evidence="2" type="ORF">CEXT_350371</name>
</gene>
<dbReference type="Proteomes" id="UP001054945">
    <property type="component" value="Unassembled WGS sequence"/>
</dbReference>
<evidence type="ECO:0000256" key="1">
    <source>
        <dbReference type="SAM" id="MobiDB-lite"/>
    </source>
</evidence>
<reference evidence="2 3" key="1">
    <citation type="submission" date="2021-06" db="EMBL/GenBank/DDBJ databases">
        <title>Caerostris extrusa draft genome.</title>
        <authorList>
            <person name="Kono N."/>
            <person name="Arakawa K."/>
        </authorList>
    </citation>
    <scope>NUCLEOTIDE SEQUENCE [LARGE SCALE GENOMIC DNA]</scope>
</reference>
<proteinExistence type="predicted"/>
<protein>
    <submittedName>
        <fullName evidence="2">Uncharacterized protein</fullName>
    </submittedName>
</protein>
<name>A0AAV4Y4F9_CAEEX</name>
<evidence type="ECO:0000313" key="3">
    <source>
        <dbReference type="Proteomes" id="UP001054945"/>
    </source>
</evidence>
<accession>A0AAV4Y4F9</accession>
<dbReference type="EMBL" id="BPLR01018589">
    <property type="protein sequence ID" value="GIZ00846.1"/>
    <property type="molecule type" value="Genomic_DNA"/>
</dbReference>
<organism evidence="2 3">
    <name type="scientific">Caerostris extrusa</name>
    <name type="common">Bark spider</name>
    <name type="synonym">Caerostris bankana</name>
    <dbReference type="NCBI Taxonomy" id="172846"/>
    <lineage>
        <taxon>Eukaryota</taxon>
        <taxon>Metazoa</taxon>
        <taxon>Ecdysozoa</taxon>
        <taxon>Arthropoda</taxon>
        <taxon>Chelicerata</taxon>
        <taxon>Arachnida</taxon>
        <taxon>Araneae</taxon>
        <taxon>Araneomorphae</taxon>
        <taxon>Entelegynae</taxon>
        <taxon>Araneoidea</taxon>
        <taxon>Araneidae</taxon>
        <taxon>Caerostris</taxon>
    </lineage>
</organism>
<sequence length="69" mass="7598">MNRAKPKKKKREGGGITEVKEEQNKEVDGLKGGKLIPELPKNTHPASHFPIPEVEESSQKKIMGLANPP</sequence>
<dbReference type="AlphaFoldDB" id="A0AAV4Y4F9"/>
<comment type="caution">
    <text evidence="2">The sequence shown here is derived from an EMBL/GenBank/DDBJ whole genome shotgun (WGS) entry which is preliminary data.</text>
</comment>
<keyword evidence="3" id="KW-1185">Reference proteome</keyword>
<feature type="compositionally biased region" description="Basic and acidic residues" evidence="1">
    <location>
        <begin position="18"/>
        <end position="31"/>
    </location>
</feature>
<feature type="region of interest" description="Disordered" evidence="1">
    <location>
        <begin position="1"/>
        <end position="69"/>
    </location>
</feature>